<accession>A0A448XKI2</accession>
<evidence type="ECO:0000256" key="1">
    <source>
        <dbReference type="SAM" id="MobiDB-lite"/>
    </source>
</evidence>
<keyword evidence="3" id="KW-1185">Reference proteome</keyword>
<sequence>MCFADAKQKMDTKEPNLPALEQSSIEARVAEALLVGQESSEQISSSHESTEHSSRRLIASATIEAVDRDGEQGTAAAAEDYDIRGEQSDSGHLDDSSLKIKDDTSECNPLTVEKRPVDQIPIVQGDEGLAVETSIQSG</sequence>
<feature type="compositionally biased region" description="Basic and acidic residues" evidence="1">
    <location>
        <begin position="81"/>
        <end position="102"/>
    </location>
</feature>
<proteinExistence type="predicted"/>
<feature type="region of interest" description="Disordered" evidence="1">
    <location>
        <begin position="1"/>
        <end position="22"/>
    </location>
</feature>
<evidence type="ECO:0000313" key="2">
    <source>
        <dbReference type="EMBL" id="VEL38865.1"/>
    </source>
</evidence>
<protein>
    <submittedName>
        <fullName evidence="2">Uncharacterized protein</fullName>
    </submittedName>
</protein>
<reference evidence="2" key="1">
    <citation type="submission" date="2018-11" db="EMBL/GenBank/DDBJ databases">
        <authorList>
            <consortium name="Pathogen Informatics"/>
        </authorList>
    </citation>
    <scope>NUCLEOTIDE SEQUENCE</scope>
</reference>
<feature type="compositionally biased region" description="Basic and acidic residues" evidence="1">
    <location>
        <begin position="1"/>
        <end position="14"/>
    </location>
</feature>
<evidence type="ECO:0000313" key="3">
    <source>
        <dbReference type="Proteomes" id="UP000784294"/>
    </source>
</evidence>
<feature type="region of interest" description="Disordered" evidence="1">
    <location>
        <begin position="36"/>
        <end position="102"/>
    </location>
</feature>
<comment type="caution">
    <text evidence="2">The sequence shown here is derived from an EMBL/GenBank/DDBJ whole genome shotgun (WGS) entry which is preliminary data.</text>
</comment>
<gene>
    <name evidence="2" type="ORF">PXEA_LOCUS32305</name>
</gene>
<dbReference type="Proteomes" id="UP000784294">
    <property type="component" value="Unassembled WGS sequence"/>
</dbReference>
<feature type="compositionally biased region" description="Low complexity" evidence="1">
    <location>
        <begin position="37"/>
        <end position="47"/>
    </location>
</feature>
<name>A0A448XKI2_9PLAT</name>
<organism evidence="2 3">
    <name type="scientific">Protopolystoma xenopodis</name>
    <dbReference type="NCBI Taxonomy" id="117903"/>
    <lineage>
        <taxon>Eukaryota</taxon>
        <taxon>Metazoa</taxon>
        <taxon>Spiralia</taxon>
        <taxon>Lophotrochozoa</taxon>
        <taxon>Platyhelminthes</taxon>
        <taxon>Monogenea</taxon>
        <taxon>Polyopisthocotylea</taxon>
        <taxon>Polystomatidea</taxon>
        <taxon>Polystomatidae</taxon>
        <taxon>Protopolystoma</taxon>
    </lineage>
</organism>
<dbReference type="AlphaFoldDB" id="A0A448XKI2"/>
<dbReference type="EMBL" id="CAAALY010259273">
    <property type="protein sequence ID" value="VEL38865.1"/>
    <property type="molecule type" value="Genomic_DNA"/>
</dbReference>